<keyword evidence="3" id="KW-0378">Hydrolase</keyword>
<reference evidence="3" key="1">
    <citation type="journal article" date="2014" name="Int. J. Syst. Evol. Microbiol.">
        <title>Complete genome sequence of Corynebacterium casei LMG S-19264T (=DSM 44701T), isolated from a smear-ripened cheese.</title>
        <authorList>
            <consortium name="US DOE Joint Genome Institute (JGI-PGF)"/>
            <person name="Walter F."/>
            <person name="Albersmeier A."/>
            <person name="Kalinowski J."/>
            <person name="Ruckert C."/>
        </authorList>
    </citation>
    <scope>NUCLEOTIDE SEQUENCE</scope>
    <source>
        <strain evidence="3">KCTC 23077</strain>
    </source>
</reference>
<comment type="caution">
    <text evidence="3">The sequence shown here is derived from an EMBL/GenBank/DDBJ whole genome shotgun (WGS) entry which is preliminary data.</text>
</comment>
<evidence type="ECO:0000259" key="2">
    <source>
        <dbReference type="Pfam" id="PF00561"/>
    </source>
</evidence>
<accession>A0A918SYU2</accession>
<reference evidence="3" key="2">
    <citation type="submission" date="2020-09" db="EMBL/GenBank/DDBJ databases">
        <authorList>
            <person name="Sun Q."/>
            <person name="Kim S."/>
        </authorList>
    </citation>
    <scope>NUCLEOTIDE SEQUENCE</scope>
    <source>
        <strain evidence="3">KCTC 23077</strain>
    </source>
</reference>
<organism evidence="3 4">
    <name type="scientific">Cognatilysobacter bugurensis</name>
    <dbReference type="NCBI Taxonomy" id="543356"/>
    <lineage>
        <taxon>Bacteria</taxon>
        <taxon>Pseudomonadati</taxon>
        <taxon>Pseudomonadota</taxon>
        <taxon>Gammaproteobacteria</taxon>
        <taxon>Lysobacterales</taxon>
        <taxon>Lysobacteraceae</taxon>
        <taxon>Cognatilysobacter</taxon>
    </lineage>
</organism>
<gene>
    <name evidence="3" type="ORF">GCM10007067_16330</name>
</gene>
<dbReference type="PANTHER" id="PTHR43798:SF33">
    <property type="entry name" value="HYDROLASE, PUTATIVE (AFU_ORTHOLOGUE AFUA_2G14860)-RELATED"/>
    <property type="match status" value="1"/>
</dbReference>
<keyword evidence="4" id="KW-1185">Reference proteome</keyword>
<dbReference type="RefSeq" id="WP_189455255.1">
    <property type="nucleotide sequence ID" value="NZ_BMYD01000002.1"/>
</dbReference>
<dbReference type="InterPro" id="IPR029058">
    <property type="entry name" value="AB_hydrolase_fold"/>
</dbReference>
<proteinExistence type="predicted"/>
<sequence>MSIRLRLPVRCLAGAALPAFALAAFAAPDTPAAPADGVPRYGARLERFDYPHPVQLHAFESQGQRLEMAYLDVAPAGPANGRTAVLLHGKNFCAATWEDTIAALADAGWRVIAPDQVGFCKSSKPEGYQFSLDQLAWNTHALLDALDVERATLIGHSMGSMLAARFALNHADRVEQLVLVNPIGLEDWRAKGVPYAPIDALYANELKTDYARIKAYQQKHYYRGPWQPGYDRWVRMLAGMYAGPGARRVAYNQAQTSEMIHTQPVVHEFDRLTVPTVLLIGQHDTTAPGANRAPPEVAKTLGDYPALGRATAARIPGAKLVEFDDLGHAPHIEAPARFHAALLHALGSDVRPPAAPDRK</sequence>
<dbReference type="EMBL" id="BMYD01000002">
    <property type="protein sequence ID" value="GHA79543.1"/>
    <property type="molecule type" value="Genomic_DNA"/>
</dbReference>
<dbReference type="GO" id="GO:0047372">
    <property type="term" value="F:monoacylglycerol lipase activity"/>
    <property type="evidence" value="ECO:0007669"/>
    <property type="project" value="TreeGrafter"/>
</dbReference>
<evidence type="ECO:0000313" key="4">
    <source>
        <dbReference type="Proteomes" id="UP000646426"/>
    </source>
</evidence>
<dbReference type="PRINTS" id="PR00111">
    <property type="entry name" value="ABHYDROLASE"/>
</dbReference>
<evidence type="ECO:0000256" key="1">
    <source>
        <dbReference type="SAM" id="SignalP"/>
    </source>
</evidence>
<dbReference type="GO" id="GO:0046464">
    <property type="term" value="P:acylglycerol catabolic process"/>
    <property type="evidence" value="ECO:0007669"/>
    <property type="project" value="TreeGrafter"/>
</dbReference>
<dbReference type="Gene3D" id="3.40.50.1820">
    <property type="entry name" value="alpha/beta hydrolase"/>
    <property type="match status" value="1"/>
</dbReference>
<protein>
    <submittedName>
        <fullName evidence="3">Hydrolase</fullName>
    </submittedName>
</protein>
<feature type="signal peptide" evidence="1">
    <location>
        <begin position="1"/>
        <end position="26"/>
    </location>
</feature>
<dbReference type="PANTHER" id="PTHR43798">
    <property type="entry name" value="MONOACYLGLYCEROL LIPASE"/>
    <property type="match status" value="1"/>
</dbReference>
<feature type="chain" id="PRO_5038078363" evidence="1">
    <location>
        <begin position="27"/>
        <end position="359"/>
    </location>
</feature>
<dbReference type="AlphaFoldDB" id="A0A918SYU2"/>
<dbReference type="Proteomes" id="UP000646426">
    <property type="component" value="Unassembled WGS sequence"/>
</dbReference>
<dbReference type="Pfam" id="PF00561">
    <property type="entry name" value="Abhydrolase_1"/>
    <property type="match status" value="1"/>
</dbReference>
<evidence type="ECO:0000313" key="3">
    <source>
        <dbReference type="EMBL" id="GHA79543.1"/>
    </source>
</evidence>
<dbReference type="InterPro" id="IPR000073">
    <property type="entry name" value="AB_hydrolase_1"/>
</dbReference>
<feature type="domain" description="AB hydrolase-1" evidence="2">
    <location>
        <begin position="85"/>
        <end position="335"/>
    </location>
</feature>
<name>A0A918SYU2_9GAMM</name>
<dbReference type="SUPFAM" id="SSF53474">
    <property type="entry name" value="alpha/beta-Hydrolases"/>
    <property type="match status" value="1"/>
</dbReference>
<dbReference type="InterPro" id="IPR050266">
    <property type="entry name" value="AB_hydrolase_sf"/>
</dbReference>
<dbReference type="GO" id="GO:0016020">
    <property type="term" value="C:membrane"/>
    <property type="evidence" value="ECO:0007669"/>
    <property type="project" value="TreeGrafter"/>
</dbReference>
<keyword evidence="1" id="KW-0732">Signal</keyword>